<accession>A0ABQ1KLM9</accession>
<organism evidence="1 2">
    <name type="scientific">Marinobacterium zhoushanense</name>
    <dbReference type="NCBI Taxonomy" id="1679163"/>
    <lineage>
        <taxon>Bacteria</taxon>
        <taxon>Pseudomonadati</taxon>
        <taxon>Pseudomonadota</taxon>
        <taxon>Gammaproteobacteria</taxon>
        <taxon>Oceanospirillales</taxon>
        <taxon>Oceanospirillaceae</taxon>
        <taxon>Marinobacterium</taxon>
    </lineage>
</organism>
<protein>
    <submittedName>
        <fullName evidence="1">Uncharacterized protein</fullName>
    </submittedName>
</protein>
<sequence>MVPDRSGGQAQFIHNDTTSGYCATHAAISIARSRQEIIQLAEEQGWQARELPRGGFSVIEFWIENQVMIELLTPDMAADYLAVTAKYCRDVNMDKLK</sequence>
<reference evidence="2" key="1">
    <citation type="journal article" date="2019" name="Int. J. Syst. Evol. Microbiol.">
        <title>The Global Catalogue of Microorganisms (GCM) 10K type strain sequencing project: providing services to taxonomists for standard genome sequencing and annotation.</title>
        <authorList>
            <consortium name="The Broad Institute Genomics Platform"/>
            <consortium name="The Broad Institute Genome Sequencing Center for Infectious Disease"/>
            <person name="Wu L."/>
            <person name="Ma J."/>
        </authorList>
    </citation>
    <scope>NUCLEOTIDE SEQUENCE [LARGE SCALE GENOMIC DNA]</scope>
    <source>
        <strain evidence="2">CGMCC 1.15341</strain>
    </source>
</reference>
<evidence type="ECO:0000313" key="1">
    <source>
        <dbReference type="EMBL" id="GGC01589.1"/>
    </source>
</evidence>
<gene>
    <name evidence="1" type="ORF">GCM10011352_29660</name>
</gene>
<name>A0ABQ1KLM9_9GAMM</name>
<dbReference type="Proteomes" id="UP000629025">
    <property type="component" value="Unassembled WGS sequence"/>
</dbReference>
<evidence type="ECO:0000313" key="2">
    <source>
        <dbReference type="Proteomes" id="UP000629025"/>
    </source>
</evidence>
<dbReference type="EMBL" id="BMIJ01000006">
    <property type="protein sequence ID" value="GGC01589.1"/>
    <property type="molecule type" value="Genomic_DNA"/>
</dbReference>
<keyword evidence="2" id="KW-1185">Reference proteome</keyword>
<proteinExistence type="predicted"/>
<comment type="caution">
    <text evidence="1">The sequence shown here is derived from an EMBL/GenBank/DDBJ whole genome shotgun (WGS) entry which is preliminary data.</text>
</comment>